<feature type="transmembrane region" description="Helical" evidence="1">
    <location>
        <begin position="36"/>
        <end position="54"/>
    </location>
</feature>
<feature type="transmembrane region" description="Helical" evidence="1">
    <location>
        <begin position="12"/>
        <end position="30"/>
    </location>
</feature>
<proteinExistence type="predicted"/>
<dbReference type="RefSeq" id="WP_025227543.1">
    <property type="nucleotide sequence ID" value="NZ_CP007139.1"/>
</dbReference>
<keyword evidence="3" id="KW-1185">Reference proteome</keyword>
<dbReference type="EMBL" id="CP007139">
    <property type="protein sequence ID" value="AIE83796.1"/>
    <property type="molecule type" value="Genomic_DNA"/>
</dbReference>
<dbReference type="Proteomes" id="UP000027982">
    <property type="component" value="Chromosome"/>
</dbReference>
<evidence type="ECO:0000256" key="1">
    <source>
        <dbReference type="SAM" id="Phobius"/>
    </source>
</evidence>
<accession>A0A068NJW3</accession>
<evidence type="ECO:0000313" key="2">
    <source>
        <dbReference type="EMBL" id="AIE83796.1"/>
    </source>
</evidence>
<keyword evidence="1" id="KW-1133">Transmembrane helix</keyword>
<keyword evidence="1" id="KW-0812">Transmembrane</keyword>
<keyword evidence="1" id="KW-0472">Membrane</keyword>
<dbReference type="HOGENOM" id="CLU_2843409_0_0_0"/>
<sequence>MAKLTTASTLEYQAAVFGAGFIGFGLGFLLKDSIGVYSIVVMVIGILLHGWGMYRIHRRDSDARP</sequence>
<reference evidence="2 3" key="1">
    <citation type="journal article" date="2014" name="PLoS ONE">
        <title>The first complete genome sequence of the class fimbriimonadia in the phylum armatimonadetes.</title>
        <authorList>
            <person name="Hu Z.Y."/>
            <person name="Wang Y.Z."/>
            <person name="Im W.T."/>
            <person name="Wang S.Y."/>
            <person name="Zhao G.P."/>
            <person name="Zheng H.J."/>
            <person name="Quan Z.X."/>
        </authorList>
    </citation>
    <scope>NUCLEOTIDE SEQUENCE [LARGE SCALE GENOMIC DNA]</scope>
    <source>
        <strain evidence="2">Gsoil 348</strain>
    </source>
</reference>
<evidence type="ECO:0000313" key="3">
    <source>
        <dbReference type="Proteomes" id="UP000027982"/>
    </source>
</evidence>
<gene>
    <name evidence="2" type="ORF">OP10G_0428</name>
</gene>
<organism evidence="2 3">
    <name type="scientific">Fimbriimonas ginsengisoli Gsoil 348</name>
    <dbReference type="NCBI Taxonomy" id="661478"/>
    <lineage>
        <taxon>Bacteria</taxon>
        <taxon>Bacillati</taxon>
        <taxon>Armatimonadota</taxon>
        <taxon>Fimbriimonadia</taxon>
        <taxon>Fimbriimonadales</taxon>
        <taxon>Fimbriimonadaceae</taxon>
        <taxon>Fimbriimonas</taxon>
    </lineage>
</organism>
<dbReference type="KEGG" id="fgi:OP10G_0428"/>
<protein>
    <submittedName>
        <fullName evidence="2">Uncharacterized protein</fullName>
    </submittedName>
</protein>
<dbReference type="AlphaFoldDB" id="A0A068NJW3"/>
<name>A0A068NJW3_FIMGI</name>